<organism evidence="2 3">
    <name type="scientific">Gulo gulo</name>
    <name type="common">Wolverine</name>
    <name type="synonym">Gluton</name>
    <dbReference type="NCBI Taxonomy" id="48420"/>
    <lineage>
        <taxon>Eukaryota</taxon>
        <taxon>Metazoa</taxon>
        <taxon>Chordata</taxon>
        <taxon>Craniata</taxon>
        <taxon>Vertebrata</taxon>
        <taxon>Euteleostomi</taxon>
        <taxon>Mammalia</taxon>
        <taxon>Eutheria</taxon>
        <taxon>Laurasiatheria</taxon>
        <taxon>Carnivora</taxon>
        <taxon>Caniformia</taxon>
        <taxon>Musteloidea</taxon>
        <taxon>Mustelidae</taxon>
        <taxon>Guloninae</taxon>
        <taxon>Gulo</taxon>
    </lineage>
</organism>
<keyword evidence="3" id="KW-1185">Reference proteome</keyword>
<proteinExistence type="predicted"/>
<protein>
    <submittedName>
        <fullName evidence="2">Uncharacterized protein</fullName>
    </submittedName>
</protein>
<gene>
    <name evidence="2" type="ORF">BN2614_LOCUS2</name>
</gene>
<reference evidence="2 3" key="1">
    <citation type="submission" date="2018-10" db="EMBL/GenBank/DDBJ databases">
        <authorList>
            <person name="Ekblom R."/>
            <person name="Jareborg N."/>
        </authorList>
    </citation>
    <scope>NUCLEOTIDE SEQUENCE [LARGE SCALE GENOMIC DNA]</scope>
    <source>
        <tissue evidence="2">Muscle</tissue>
    </source>
</reference>
<evidence type="ECO:0000256" key="1">
    <source>
        <dbReference type="SAM" id="MobiDB-lite"/>
    </source>
</evidence>
<evidence type="ECO:0000313" key="3">
    <source>
        <dbReference type="Proteomes" id="UP000269945"/>
    </source>
</evidence>
<comment type="caution">
    <text evidence="2">The sequence shown here is derived from an EMBL/GenBank/DDBJ whole genome shotgun (WGS) entry which is preliminary data.</text>
</comment>
<dbReference type="EMBL" id="CYRY02000083">
    <property type="protein sequence ID" value="VCW48686.1"/>
    <property type="molecule type" value="Genomic_DNA"/>
</dbReference>
<accession>A0A9X9LBV6</accession>
<name>A0A9X9LBV6_GULGU</name>
<sequence length="72" mass="7499">MSLDAMSCSWPRAVACVALAGACSGGRGAEQGGRSASSRLPHTGAEGGPAWPHACFLNSSFYHSITFLHHLR</sequence>
<dbReference type="AlphaFoldDB" id="A0A9X9LBV6"/>
<feature type="region of interest" description="Disordered" evidence="1">
    <location>
        <begin position="25"/>
        <end position="47"/>
    </location>
</feature>
<dbReference type="Proteomes" id="UP000269945">
    <property type="component" value="Unassembled WGS sequence"/>
</dbReference>
<evidence type="ECO:0000313" key="2">
    <source>
        <dbReference type="EMBL" id="VCW48686.1"/>
    </source>
</evidence>